<dbReference type="InterPro" id="IPR000032">
    <property type="entry name" value="HPr-like"/>
</dbReference>
<dbReference type="Proteomes" id="UP000037392">
    <property type="component" value="Unassembled WGS sequence"/>
</dbReference>
<comment type="caution">
    <text evidence="2">The sequence shown here is derived from an EMBL/GenBank/DDBJ whole genome shotgun (WGS) entry which is preliminary data.</text>
</comment>
<reference evidence="2 3" key="1">
    <citation type="submission" date="2011-04" db="EMBL/GenBank/DDBJ databases">
        <title>The Genome Sequence of Clostridium citroniae WAL-19142.</title>
        <authorList>
            <consortium name="The Broad Institute Genome Sequencing Platform"/>
            <person name="Earl A."/>
            <person name="Ward D."/>
            <person name="Feldgarden M."/>
            <person name="Gevers D."/>
            <person name="Warren Y.A."/>
            <person name="Tyrrell K.L."/>
            <person name="Citron D.M."/>
            <person name="Goldstein E.J."/>
            <person name="Daigneault M."/>
            <person name="Allen-Vercoe E."/>
            <person name="Young S.K."/>
            <person name="Zeng Q."/>
            <person name="Gargeya S."/>
            <person name="Fitzgerald M."/>
            <person name="Haas B."/>
            <person name="Abouelleil A."/>
            <person name="Alvarado L."/>
            <person name="Arachchi H.M."/>
            <person name="Berlin A."/>
            <person name="Brown A."/>
            <person name="Chapman S.B."/>
            <person name="Chen Z."/>
            <person name="Dunbar C."/>
            <person name="Freedman E."/>
            <person name="Gearin G."/>
            <person name="Gellesch M."/>
            <person name="Goldberg J."/>
            <person name="Griggs A."/>
            <person name="Gujja S."/>
            <person name="Heilman E.R."/>
            <person name="Heiman D."/>
            <person name="Howarth C."/>
            <person name="Larson L."/>
            <person name="Lui A."/>
            <person name="MacDonald P.J."/>
            <person name="Mehta T."/>
            <person name="Montmayeur A."/>
            <person name="Murphy C."/>
            <person name="Neiman D."/>
            <person name="Pearson M."/>
            <person name="Priest M."/>
            <person name="Roberts A."/>
            <person name="Saif S."/>
            <person name="Shea T."/>
            <person name="Shenoy N."/>
            <person name="Sisk P."/>
            <person name="Stolte C."/>
            <person name="Sykes S."/>
            <person name="White J."/>
            <person name="Yandava C."/>
            <person name="Wortman J."/>
            <person name="Nusbaum C."/>
            <person name="Birren B."/>
        </authorList>
    </citation>
    <scope>NUCLEOTIDE SEQUENCE [LARGE SCALE GENOMIC DNA]</scope>
    <source>
        <strain evidence="2 3">WAL-19142</strain>
    </source>
</reference>
<evidence type="ECO:0000259" key="1">
    <source>
        <dbReference type="PROSITE" id="PS51350"/>
    </source>
</evidence>
<dbReference type="RefSeq" id="WP_048930147.1">
    <property type="nucleotide sequence ID" value="NZ_KQ235879.1"/>
</dbReference>
<sequence>MVKKLITVELSSGLEARPAAMLVQVASQYESKIYLEAEAKRVNAKSIMGMMTLCLTAGKAIMVEAEGADEELAVSEIEKYLKNQE</sequence>
<dbReference type="AlphaFoldDB" id="A0A0J9BZ87"/>
<dbReference type="OrthoDB" id="9809047at2"/>
<organism evidence="2 3">
    <name type="scientific">[Clostridium] citroniae WAL-19142</name>
    <dbReference type="NCBI Taxonomy" id="742734"/>
    <lineage>
        <taxon>Bacteria</taxon>
        <taxon>Bacillati</taxon>
        <taxon>Bacillota</taxon>
        <taxon>Clostridia</taxon>
        <taxon>Lachnospirales</taxon>
        <taxon>Lachnospiraceae</taxon>
        <taxon>Enterocloster</taxon>
    </lineage>
</organism>
<dbReference type="NCBIfam" id="TIGR01003">
    <property type="entry name" value="PTS_HPr_family"/>
    <property type="match status" value="1"/>
</dbReference>
<name>A0A0J9BZ87_9FIRM</name>
<protein>
    <recommendedName>
        <fullName evidence="1">HPr domain-containing protein</fullName>
    </recommendedName>
</protein>
<dbReference type="PANTHER" id="PTHR33705:SF5">
    <property type="entry name" value="HPR-LIKE PROTEIN CRH"/>
    <property type="match status" value="1"/>
</dbReference>
<accession>A0A0J9BZ87</accession>
<evidence type="ECO:0000313" key="3">
    <source>
        <dbReference type="Proteomes" id="UP000037392"/>
    </source>
</evidence>
<dbReference type="InterPro" id="IPR035895">
    <property type="entry name" value="HPr-like_sf"/>
</dbReference>
<dbReference type="PROSITE" id="PS51350">
    <property type="entry name" value="PTS_HPR_DOM"/>
    <property type="match status" value="1"/>
</dbReference>
<dbReference type="SUPFAM" id="SSF55594">
    <property type="entry name" value="HPr-like"/>
    <property type="match status" value="1"/>
</dbReference>
<dbReference type="CDD" id="cd00367">
    <property type="entry name" value="PTS-HPr_like"/>
    <property type="match status" value="1"/>
</dbReference>
<dbReference type="InterPro" id="IPR050399">
    <property type="entry name" value="HPr"/>
</dbReference>
<feature type="domain" description="HPr" evidence="1">
    <location>
        <begin position="1"/>
        <end position="85"/>
    </location>
</feature>
<dbReference type="GeneID" id="93162444"/>
<proteinExistence type="predicted"/>
<dbReference type="Pfam" id="PF00381">
    <property type="entry name" value="PTS-HPr"/>
    <property type="match status" value="1"/>
</dbReference>
<dbReference type="EMBL" id="ADLK01000024">
    <property type="protein sequence ID" value="KMW18113.1"/>
    <property type="molecule type" value="Genomic_DNA"/>
</dbReference>
<dbReference type="Gene3D" id="3.30.1340.10">
    <property type="entry name" value="HPr-like"/>
    <property type="match status" value="1"/>
</dbReference>
<dbReference type="PRINTS" id="PR00107">
    <property type="entry name" value="PHOSPHOCPHPR"/>
</dbReference>
<dbReference type="PATRIC" id="fig|742734.4.peg.3235"/>
<gene>
    <name evidence="2" type="ORF">HMPREF9470_03023</name>
</gene>
<evidence type="ECO:0000313" key="2">
    <source>
        <dbReference type="EMBL" id="KMW18113.1"/>
    </source>
</evidence>
<dbReference type="PANTHER" id="PTHR33705">
    <property type="entry name" value="PHOSPHOCARRIER PROTEIN HPR"/>
    <property type="match status" value="1"/>
</dbReference>